<comment type="caution">
    <text evidence="2">The sequence shown here is derived from an EMBL/GenBank/DDBJ whole genome shotgun (WGS) entry which is preliminary data.</text>
</comment>
<name>A0ABN1THT5_9ACTN</name>
<keyword evidence="3" id="KW-1185">Reference proteome</keyword>
<dbReference type="EMBL" id="BAAALD010000021">
    <property type="protein sequence ID" value="GAA1083179.1"/>
    <property type="molecule type" value="Genomic_DNA"/>
</dbReference>
<gene>
    <name evidence="2" type="ORF">GCM10009663_27860</name>
</gene>
<reference evidence="2 3" key="1">
    <citation type="journal article" date="2019" name="Int. J. Syst. Evol. Microbiol.">
        <title>The Global Catalogue of Microorganisms (GCM) 10K type strain sequencing project: providing services to taxonomists for standard genome sequencing and annotation.</title>
        <authorList>
            <consortium name="The Broad Institute Genomics Platform"/>
            <consortium name="The Broad Institute Genome Sequencing Center for Infectious Disease"/>
            <person name="Wu L."/>
            <person name="Ma J."/>
        </authorList>
    </citation>
    <scope>NUCLEOTIDE SEQUENCE [LARGE SCALE GENOMIC DNA]</scope>
    <source>
        <strain evidence="2 3">JCM 13002</strain>
    </source>
</reference>
<accession>A0ABN1THT5</accession>
<protein>
    <recommendedName>
        <fullName evidence="4">CU044_5270 family protein</fullName>
    </recommendedName>
</protein>
<dbReference type="InterPro" id="IPR047789">
    <property type="entry name" value="CU044_5270-like"/>
</dbReference>
<feature type="region of interest" description="Disordered" evidence="1">
    <location>
        <begin position="141"/>
        <end position="162"/>
    </location>
</feature>
<dbReference type="Proteomes" id="UP001499987">
    <property type="component" value="Unassembled WGS sequence"/>
</dbReference>
<evidence type="ECO:0000256" key="1">
    <source>
        <dbReference type="SAM" id="MobiDB-lite"/>
    </source>
</evidence>
<evidence type="ECO:0000313" key="3">
    <source>
        <dbReference type="Proteomes" id="UP001499987"/>
    </source>
</evidence>
<evidence type="ECO:0000313" key="2">
    <source>
        <dbReference type="EMBL" id="GAA1083179.1"/>
    </source>
</evidence>
<sequence length="318" mass="33190">MLPPPPYLEMAPQPLKEFLLNEIDPHHRAPTPAPARLVRRRPRLLAVTAVAAAAAVAVVVSTQGGGTPADKAPPASAASVQLLDRVAQAAYTQPRSQARDSQYSYVKTVGHSTSLSEAPGGGMQRATTTENLEQWVAVDGTRPGLQRGTGGEKQIPAPGGGSLNSPTYKLLAALPTDPEALLKQIYADADLNHGTGSGSTTGPDQEVFTGIGDLLRRSVAPPEVSAALYRAAGHIPGVVTVDDAVDAAGRHGIAVARTHNDERSEWIFDKQTLRLLGERTVLLKDGPWGKAGDEVTSVAVVARGLADAPGRAPTTKSN</sequence>
<evidence type="ECO:0008006" key="4">
    <source>
        <dbReference type="Google" id="ProtNLM"/>
    </source>
</evidence>
<dbReference type="NCBIfam" id="NF038083">
    <property type="entry name" value="CU044_5270_fam"/>
    <property type="match status" value="1"/>
</dbReference>
<organism evidence="2 3">
    <name type="scientific">Kitasatospora arboriphila</name>
    <dbReference type="NCBI Taxonomy" id="258052"/>
    <lineage>
        <taxon>Bacteria</taxon>
        <taxon>Bacillati</taxon>
        <taxon>Actinomycetota</taxon>
        <taxon>Actinomycetes</taxon>
        <taxon>Kitasatosporales</taxon>
        <taxon>Streptomycetaceae</taxon>
        <taxon>Kitasatospora</taxon>
    </lineage>
</organism>
<proteinExistence type="predicted"/>